<feature type="repeat" description="ANK" evidence="3">
    <location>
        <begin position="78"/>
        <end position="110"/>
    </location>
</feature>
<dbReference type="Pfam" id="PF00023">
    <property type="entry name" value="Ank"/>
    <property type="match status" value="1"/>
</dbReference>
<dbReference type="EMBL" id="CM008967">
    <property type="protein sequence ID" value="PNW81825.1"/>
    <property type="molecule type" value="Genomic_DNA"/>
</dbReference>
<dbReference type="Gramene" id="PNW81825">
    <property type="protein sequence ID" value="PNW81825"/>
    <property type="gene ID" value="CHLRE_06g261950v5"/>
</dbReference>
<organism evidence="4 5">
    <name type="scientific">Chlamydomonas reinhardtii</name>
    <name type="common">Chlamydomonas smithii</name>
    <dbReference type="NCBI Taxonomy" id="3055"/>
    <lineage>
        <taxon>Eukaryota</taxon>
        <taxon>Viridiplantae</taxon>
        <taxon>Chlorophyta</taxon>
        <taxon>core chlorophytes</taxon>
        <taxon>Chlorophyceae</taxon>
        <taxon>CS clade</taxon>
        <taxon>Chlamydomonadales</taxon>
        <taxon>Chlamydomonadaceae</taxon>
        <taxon>Chlamydomonas</taxon>
    </lineage>
</organism>
<sequence>MPFDLLSGKFVPEKSNIWRDCVDGQYDWVREHVLEGAPLNEADHCGDPPLLLAAGNGHKSCVALLLDEGAHIEQRNVMKETPLIRAAHNGHLHTVRYLLERGADVNAIDLGDNTALHWAAMRGHVEVVRCLLGAGADRAAANAQGRTPLDLAQPQWSLAYKFVRAELAA</sequence>
<dbReference type="Pfam" id="PF12796">
    <property type="entry name" value="Ank_2"/>
    <property type="match status" value="1"/>
</dbReference>
<evidence type="ECO:0000313" key="5">
    <source>
        <dbReference type="Proteomes" id="UP000006906"/>
    </source>
</evidence>
<feature type="repeat" description="ANK" evidence="3">
    <location>
        <begin position="111"/>
        <end position="143"/>
    </location>
</feature>
<dbReference type="PROSITE" id="PS50088">
    <property type="entry name" value="ANK_REPEAT"/>
    <property type="match status" value="3"/>
</dbReference>
<dbReference type="InterPro" id="IPR002110">
    <property type="entry name" value="Ankyrin_rpt"/>
</dbReference>
<dbReference type="KEGG" id="cre:CHLRE_06g261950v5"/>
<protein>
    <submittedName>
        <fullName evidence="4">Uncharacterized protein</fullName>
    </submittedName>
</protein>
<reference evidence="4 5" key="1">
    <citation type="journal article" date="2007" name="Science">
        <title>The Chlamydomonas genome reveals the evolution of key animal and plant functions.</title>
        <authorList>
            <person name="Merchant S.S."/>
            <person name="Prochnik S.E."/>
            <person name="Vallon O."/>
            <person name="Harris E.H."/>
            <person name="Karpowicz S.J."/>
            <person name="Witman G.B."/>
            <person name="Terry A."/>
            <person name="Salamov A."/>
            <person name="Fritz-Laylin L.K."/>
            <person name="Marechal-Drouard L."/>
            <person name="Marshall W.F."/>
            <person name="Qu L.H."/>
            <person name="Nelson D.R."/>
            <person name="Sanderfoot A.A."/>
            <person name="Spalding M.H."/>
            <person name="Kapitonov V.V."/>
            <person name="Ren Q."/>
            <person name="Ferris P."/>
            <person name="Lindquist E."/>
            <person name="Shapiro H."/>
            <person name="Lucas S.M."/>
            <person name="Grimwood J."/>
            <person name="Schmutz J."/>
            <person name="Cardol P."/>
            <person name="Cerutti H."/>
            <person name="Chanfreau G."/>
            <person name="Chen C.L."/>
            <person name="Cognat V."/>
            <person name="Croft M.T."/>
            <person name="Dent R."/>
            <person name="Dutcher S."/>
            <person name="Fernandez E."/>
            <person name="Fukuzawa H."/>
            <person name="Gonzalez-Ballester D."/>
            <person name="Gonzalez-Halphen D."/>
            <person name="Hallmann A."/>
            <person name="Hanikenne M."/>
            <person name="Hippler M."/>
            <person name="Inwood W."/>
            <person name="Jabbari K."/>
            <person name="Kalanon M."/>
            <person name="Kuras R."/>
            <person name="Lefebvre P.A."/>
            <person name="Lemaire S.D."/>
            <person name="Lobanov A.V."/>
            <person name="Lohr M."/>
            <person name="Manuell A."/>
            <person name="Meier I."/>
            <person name="Mets L."/>
            <person name="Mittag M."/>
            <person name="Mittelmeier T."/>
            <person name="Moroney J.V."/>
            <person name="Moseley J."/>
            <person name="Napoli C."/>
            <person name="Nedelcu A.M."/>
            <person name="Niyogi K."/>
            <person name="Novoselov S.V."/>
            <person name="Paulsen I.T."/>
            <person name="Pazour G."/>
            <person name="Purton S."/>
            <person name="Ral J.P."/>
            <person name="Riano-Pachon D.M."/>
            <person name="Riekhof W."/>
            <person name="Rymarquis L."/>
            <person name="Schroda M."/>
            <person name="Stern D."/>
            <person name="Umen J."/>
            <person name="Willows R."/>
            <person name="Wilson N."/>
            <person name="Zimmer S.L."/>
            <person name="Allmer J."/>
            <person name="Balk J."/>
            <person name="Bisova K."/>
            <person name="Chen C.J."/>
            <person name="Elias M."/>
            <person name="Gendler K."/>
            <person name="Hauser C."/>
            <person name="Lamb M.R."/>
            <person name="Ledford H."/>
            <person name="Long J.C."/>
            <person name="Minagawa J."/>
            <person name="Page M.D."/>
            <person name="Pan J."/>
            <person name="Pootakham W."/>
            <person name="Roje S."/>
            <person name="Rose A."/>
            <person name="Stahlberg E."/>
            <person name="Terauchi A.M."/>
            <person name="Yang P."/>
            <person name="Ball S."/>
            <person name="Bowler C."/>
            <person name="Dieckmann C.L."/>
            <person name="Gladyshev V.N."/>
            <person name="Green P."/>
            <person name="Jorgensen R."/>
            <person name="Mayfield S."/>
            <person name="Mueller-Roeber B."/>
            <person name="Rajamani S."/>
            <person name="Sayre R.T."/>
            <person name="Brokstein P."/>
            <person name="Dubchak I."/>
            <person name="Goodstein D."/>
            <person name="Hornick L."/>
            <person name="Huang Y.W."/>
            <person name="Jhaveri J."/>
            <person name="Luo Y."/>
            <person name="Martinez D."/>
            <person name="Ngau W.C."/>
            <person name="Otillar B."/>
            <person name="Poliakov A."/>
            <person name="Porter A."/>
            <person name="Szajkowski L."/>
            <person name="Werner G."/>
            <person name="Zhou K."/>
            <person name="Grigoriev I.V."/>
            <person name="Rokhsar D.S."/>
            <person name="Grossman A.R."/>
        </authorList>
    </citation>
    <scope>NUCLEOTIDE SEQUENCE [LARGE SCALE GENOMIC DNA]</scope>
    <source>
        <strain evidence="5">CC-503</strain>
    </source>
</reference>
<feature type="repeat" description="ANK" evidence="3">
    <location>
        <begin position="45"/>
        <end position="77"/>
    </location>
</feature>
<evidence type="ECO:0000256" key="2">
    <source>
        <dbReference type="ARBA" id="ARBA00023043"/>
    </source>
</evidence>
<dbReference type="OrthoDB" id="539213at2759"/>
<dbReference type="ExpressionAtlas" id="A0A2K3DMR2">
    <property type="expression patterns" value="differential"/>
</dbReference>
<dbReference type="GeneID" id="5722019"/>
<accession>A0A2K3DMR2</accession>
<dbReference type="PRINTS" id="PR01415">
    <property type="entry name" value="ANKYRIN"/>
</dbReference>
<dbReference type="Proteomes" id="UP000006906">
    <property type="component" value="Chromosome 6"/>
</dbReference>
<dbReference type="SUPFAM" id="SSF48403">
    <property type="entry name" value="Ankyrin repeat"/>
    <property type="match status" value="1"/>
</dbReference>
<dbReference type="Gene3D" id="1.25.40.20">
    <property type="entry name" value="Ankyrin repeat-containing domain"/>
    <property type="match status" value="1"/>
</dbReference>
<keyword evidence="5" id="KW-1185">Reference proteome</keyword>
<keyword evidence="2 3" id="KW-0040">ANK repeat</keyword>
<keyword evidence="1" id="KW-0677">Repeat</keyword>
<proteinExistence type="predicted"/>
<dbReference type="SMART" id="SM00248">
    <property type="entry name" value="ANK"/>
    <property type="match status" value="3"/>
</dbReference>
<name>A0A2K3DMR2_CHLRE</name>
<dbReference type="InParanoid" id="A0A2K3DMR2"/>
<dbReference type="InterPro" id="IPR036770">
    <property type="entry name" value="Ankyrin_rpt-contain_sf"/>
</dbReference>
<evidence type="ECO:0000256" key="3">
    <source>
        <dbReference type="PROSITE-ProRule" id="PRU00023"/>
    </source>
</evidence>
<dbReference type="AlphaFoldDB" id="A0A2K3DMR2"/>
<dbReference type="PANTHER" id="PTHR24171">
    <property type="entry name" value="ANKYRIN REPEAT DOMAIN-CONTAINING PROTEIN 39-RELATED"/>
    <property type="match status" value="1"/>
</dbReference>
<dbReference type="RefSeq" id="XP_042923512.1">
    <property type="nucleotide sequence ID" value="XM_043062806.1"/>
</dbReference>
<dbReference type="PANTHER" id="PTHR24171:SF9">
    <property type="entry name" value="ANKYRIN REPEAT DOMAIN-CONTAINING PROTEIN 39"/>
    <property type="match status" value="1"/>
</dbReference>
<evidence type="ECO:0000256" key="1">
    <source>
        <dbReference type="ARBA" id="ARBA00022737"/>
    </source>
</evidence>
<dbReference type="STRING" id="3055.A0A2K3DMR2"/>
<dbReference type="PROSITE" id="PS50297">
    <property type="entry name" value="ANK_REP_REGION"/>
    <property type="match status" value="3"/>
</dbReference>
<gene>
    <name evidence="4" type="ORF">CHLRE_06g261950v5</name>
</gene>
<evidence type="ECO:0000313" key="4">
    <source>
        <dbReference type="EMBL" id="PNW81825.1"/>
    </source>
</evidence>